<gene>
    <name evidence="2" type="ORF">H4F90_07405</name>
</gene>
<name>A0A839HRU1_9BURK</name>
<proteinExistence type="predicted"/>
<comment type="caution">
    <text evidence="2">The sequence shown here is derived from an EMBL/GenBank/DDBJ whole genome shotgun (WGS) entry which is preliminary data.</text>
</comment>
<dbReference type="Pfam" id="PF11162">
    <property type="entry name" value="DUF2946"/>
    <property type="match status" value="1"/>
</dbReference>
<accession>A0A839HRU1</accession>
<feature type="chain" id="PRO_5032502483" evidence="1">
    <location>
        <begin position="24"/>
        <end position="106"/>
    </location>
</feature>
<dbReference type="InterPro" id="IPR021333">
    <property type="entry name" value="DUF2946"/>
</dbReference>
<reference evidence="2 3" key="1">
    <citation type="submission" date="2020-08" db="EMBL/GenBank/DDBJ databases">
        <title>Aquariorum lacteus gen. nov., sp. nov., a new member of the family Comamonadaceae, isolated from freshwater aquarium.</title>
        <authorList>
            <person name="Chun S.-J."/>
        </authorList>
    </citation>
    <scope>NUCLEOTIDE SEQUENCE [LARGE SCALE GENOMIC DNA]</scope>
    <source>
        <strain evidence="2 3">SJAQ100</strain>
    </source>
</reference>
<evidence type="ECO:0000256" key="1">
    <source>
        <dbReference type="SAM" id="SignalP"/>
    </source>
</evidence>
<dbReference type="EMBL" id="JACIVI010000001">
    <property type="protein sequence ID" value="MBB1161801.1"/>
    <property type="molecule type" value="Genomic_DNA"/>
</dbReference>
<dbReference type="AlphaFoldDB" id="A0A839HRU1"/>
<keyword evidence="1" id="KW-0732">Signal</keyword>
<dbReference type="Proteomes" id="UP000586093">
    <property type="component" value="Unassembled WGS sequence"/>
</dbReference>
<keyword evidence="3" id="KW-1185">Reference proteome</keyword>
<evidence type="ECO:0000313" key="3">
    <source>
        <dbReference type="Proteomes" id="UP000586093"/>
    </source>
</evidence>
<sequence>MLLLWAAAIAPLVSRLLAPPQRAAGTPWAEVCHSPAAGEARPADRAGPEGEACGYCKLFHRLPLLRADMPVPIAAPAAHAMPWQAPVPDRALRRLWHPPGRGPPVA</sequence>
<dbReference type="RefSeq" id="WP_182662864.1">
    <property type="nucleotide sequence ID" value="NZ_JACIVI010000001.1"/>
</dbReference>
<evidence type="ECO:0000313" key="2">
    <source>
        <dbReference type="EMBL" id="MBB1161801.1"/>
    </source>
</evidence>
<organism evidence="2 3">
    <name type="scientific">Aquariibacter albus</name>
    <dbReference type="NCBI Taxonomy" id="2759899"/>
    <lineage>
        <taxon>Bacteria</taxon>
        <taxon>Pseudomonadati</taxon>
        <taxon>Pseudomonadota</taxon>
        <taxon>Betaproteobacteria</taxon>
        <taxon>Burkholderiales</taxon>
        <taxon>Sphaerotilaceae</taxon>
        <taxon>Aquariibacter</taxon>
    </lineage>
</organism>
<feature type="signal peptide" evidence="1">
    <location>
        <begin position="1"/>
        <end position="23"/>
    </location>
</feature>
<protein>
    <submittedName>
        <fullName evidence="2">DUF2946 family protein</fullName>
    </submittedName>
</protein>